<evidence type="ECO:0000313" key="11">
    <source>
        <dbReference type="RefSeq" id="XP_014662954.1"/>
    </source>
</evidence>
<evidence type="ECO:0000256" key="2">
    <source>
        <dbReference type="ARBA" id="ARBA00006339"/>
    </source>
</evidence>
<evidence type="ECO:0000256" key="4">
    <source>
        <dbReference type="ARBA" id="ARBA00022692"/>
    </source>
</evidence>
<keyword evidence="4" id="KW-0812">Transmembrane</keyword>
<keyword evidence="3 9" id="KW-0808">Transferase</keyword>
<keyword evidence="8 9" id="KW-0325">Glycoprotein</keyword>
<dbReference type="PANTHER" id="PTHR12137">
    <property type="entry name" value="CARBOHYDRATE SULFOTRANSFERASE"/>
    <property type="match status" value="1"/>
</dbReference>
<dbReference type="EC" id="2.8.2.-" evidence="9"/>
<evidence type="ECO:0000256" key="1">
    <source>
        <dbReference type="ARBA" id="ARBA00004323"/>
    </source>
</evidence>
<name>A0ABM1DSN3_PRICU</name>
<comment type="subcellular location">
    <subcellularLocation>
        <location evidence="1 9">Golgi apparatus membrane</location>
        <topology evidence="1 9">Single-pass type II membrane protein</topology>
    </subcellularLocation>
</comment>
<dbReference type="Pfam" id="PF03567">
    <property type="entry name" value="Sulfotransfer_2"/>
    <property type="match status" value="1"/>
</dbReference>
<dbReference type="InterPro" id="IPR018011">
    <property type="entry name" value="Carb_sulfotrans_8-10"/>
</dbReference>
<keyword evidence="10" id="KW-1185">Reference proteome</keyword>
<evidence type="ECO:0000256" key="3">
    <source>
        <dbReference type="ARBA" id="ARBA00022679"/>
    </source>
</evidence>
<dbReference type="InterPro" id="IPR005331">
    <property type="entry name" value="Sulfotransferase"/>
</dbReference>
<dbReference type="GeneID" id="106805752"/>
<sequence>MLTSTEWECLPRYNGTLHTVIGLTTHATSYGDANTHSESLISWVAPAAPLADTIDERVALLRHQCAKLERAGVEKSLAEYPYTYMHVFWLPRRKLVYCEVQKVASTTWKNALLALEMAPAGSKADMQQFNRLPLDYVHIDTNVERNLQRVSRIVDLAKMADMLSARTKFLFVRHPLVRLLSAYRDEIAAGSRSEKIHREQIAMIRKHFARSPTNANVGDAVSFVQFLTYVAETPTREYNYH</sequence>
<keyword evidence="9" id="KW-0119">Carbohydrate metabolism</keyword>
<dbReference type="Proteomes" id="UP000695022">
    <property type="component" value="Unplaced"/>
</dbReference>
<accession>A0ABM1DSN3</accession>
<evidence type="ECO:0000256" key="8">
    <source>
        <dbReference type="ARBA" id="ARBA00023180"/>
    </source>
</evidence>
<dbReference type="RefSeq" id="XP_014662954.1">
    <property type="nucleotide sequence ID" value="XM_014807468.1"/>
</dbReference>
<comment type="similarity">
    <text evidence="2 9">Belongs to the sulfotransferase 2 family.</text>
</comment>
<dbReference type="PANTHER" id="PTHR12137:SF54">
    <property type="entry name" value="CARBOHYDRATE SULFOTRANSFERASE"/>
    <property type="match status" value="1"/>
</dbReference>
<evidence type="ECO:0000256" key="5">
    <source>
        <dbReference type="ARBA" id="ARBA00022989"/>
    </source>
</evidence>
<gene>
    <name evidence="11" type="primary">LOC106805752</name>
</gene>
<evidence type="ECO:0000256" key="7">
    <source>
        <dbReference type="ARBA" id="ARBA00023136"/>
    </source>
</evidence>
<keyword evidence="7" id="KW-0472">Membrane</keyword>
<evidence type="ECO:0000256" key="9">
    <source>
        <dbReference type="RuleBase" id="RU364020"/>
    </source>
</evidence>
<protein>
    <recommendedName>
        <fullName evidence="9">Carbohydrate sulfotransferase</fullName>
        <ecNumber evidence="9">2.8.2.-</ecNumber>
    </recommendedName>
</protein>
<keyword evidence="5" id="KW-1133">Transmembrane helix</keyword>
<organism evidence="10 11">
    <name type="scientific">Priapulus caudatus</name>
    <name type="common">Priapulid worm</name>
    <dbReference type="NCBI Taxonomy" id="37621"/>
    <lineage>
        <taxon>Eukaryota</taxon>
        <taxon>Metazoa</taxon>
        <taxon>Ecdysozoa</taxon>
        <taxon>Scalidophora</taxon>
        <taxon>Priapulida</taxon>
        <taxon>Priapulimorpha</taxon>
        <taxon>Priapulimorphida</taxon>
        <taxon>Priapulidae</taxon>
        <taxon>Priapulus</taxon>
    </lineage>
</organism>
<reference evidence="11" key="1">
    <citation type="submission" date="2025-08" db="UniProtKB">
        <authorList>
            <consortium name="RefSeq"/>
        </authorList>
    </citation>
    <scope>IDENTIFICATION</scope>
</reference>
<evidence type="ECO:0000256" key="6">
    <source>
        <dbReference type="ARBA" id="ARBA00023034"/>
    </source>
</evidence>
<keyword evidence="6 9" id="KW-0333">Golgi apparatus</keyword>
<evidence type="ECO:0000313" key="10">
    <source>
        <dbReference type="Proteomes" id="UP000695022"/>
    </source>
</evidence>
<proteinExistence type="inferred from homology"/>
<keyword evidence="9" id="KW-0735">Signal-anchor</keyword>